<organism evidence="2 3">
    <name type="scientific">Nocardia seriolae</name>
    <dbReference type="NCBI Taxonomy" id="37332"/>
    <lineage>
        <taxon>Bacteria</taxon>
        <taxon>Bacillati</taxon>
        <taxon>Actinomycetota</taxon>
        <taxon>Actinomycetes</taxon>
        <taxon>Mycobacteriales</taxon>
        <taxon>Nocardiaceae</taxon>
        <taxon>Nocardia</taxon>
    </lineage>
</organism>
<evidence type="ECO:0000256" key="1">
    <source>
        <dbReference type="SAM" id="MobiDB-lite"/>
    </source>
</evidence>
<name>A0ABC8B5H6_9NOCA</name>
<evidence type="ECO:0000313" key="3">
    <source>
        <dbReference type="Proteomes" id="UP000180166"/>
    </source>
</evidence>
<gene>
    <name evidence="2" type="ORF">NS506_07390</name>
</gene>
<dbReference type="EMBL" id="CP017839">
    <property type="protein sequence ID" value="APB01410.1"/>
    <property type="molecule type" value="Genomic_DNA"/>
</dbReference>
<dbReference type="RefSeq" id="WP_071344611.1">
    <property type="nucleotide sequence ID" value="NZ_CP017839.1"/>
</dbReference>
<evidence type="ECO:0000313" key="2">
    <source>
        <dbReference type="EMBL" id="APB01410.1"/>
    </source>
</evidence>
<dbReference type="AlphaFoldDB" id="A0ABC8B5H6"/>
<evidence type="ECO:0008006" key="4">
    <source>
        <dbReference type="Google" id="ProtNLM"/>
    </source>
</evidence>
<proteinExistence type="predicted"/>
<feature type="region of interest" description="Disordered" evidence="1">
    <location>
        <begin position="113"/>
        <end position="132"/>
    </location>
</feature>
<dbReference type="KEGG" id="nsr:NS506_07390"/>
<reference evidence="2 3" key="1">
    <citation type="submission" date="2016-10" db="EMBL/GenBank/DDBJ databases">
        <title>Genome sequence of Nocardia seriolae strain EM150506, isolated from Anguila japonica.</title>
        <authorList>
            <person name="Han H.-J."/>
        </authorList>
    </citation>
    <scope>NUCLEOTIDE SEQUENCE [LARGE SCALE GENOMIC DNA]</scope>
    <source>
        <strain evidence="2 3">EM150506</strain>
    </source>
</reference>
<protein>
    <recommendedName>
        <fullName evidence="4">Nucleotidyltransferase</fullName>
    </recommendedName>
</protein>
<accession>A0ABC8B5H6</accession>
<sequence length="280" mass="30031">MSKRGDDPNDLLVRARTVLRDVLEALAEHREALIVIGAQAVYLRTGGIDIALAEATKDSDVALDPRRLADDPKIEAAMRRAGFLPSANGQPGCWVNASGIPVDLMVPEQLAGPGGRQARGARIPPHDKRATRRARGLEATLIDHTEMIVTALDPADCRSITVKVAGPAALLVAKCHKIAERIGNPMRLNDKDAHDAYRILRAIDTETLRDGFRSLLREELSMETALEALDYLGELFAAGPTMIGSAMAGRAEEGVGDPEQVAVAVAILSADLIQSIREAE</sequence>
<dbReference type="Proteomes" id="UP000180166">
    <property type="component" value="Chromosome"/>
</dbReference>